<dbReference type="HOGENOM" id="CLU_2910276_0_0_1"/>
<accession>W9ZQE1</accession>
<dbReference type="VEuPathDB" id="FungiDB:FOMG_19858"/>
<dbReference type="AlphaFoldDB" id="W9ZQE1"/>
<feature type="non-terminal residue" evidence="1">
    <location>
        <position position="62"/>
    </location>
</feature>
<reference evidence="1" key="1">
    <citation type="submission" date="2012-04" db="EMBL/GenBank/DDBJ databases">
        <title>The Genome Sequence of Fusarium oxysporum melonis.</title>
        <authorList>
            <consortium name="The Broad Institute Genome Sequencing Platform"/>
            <person name="Ma L.-J."/>
            <person name="Gale L.R."/>
            <person name="Schwartz D.C."/>
            <person name="Zhou S."/>
            <person name="Corby-Kistler H."/>
            <person name="Young S.K."/>
            <person name="Zeng Q."/>
            <person name="Gargeya S."/>
            <person name="Fitzgerald M."/>
            <person name="Haas B."/>
            <person name="Abouelleil A."/>
            <person name="Alvarado L."/>
            <person name="Arachchi H.M."/>
            <person name="Berlin A."/>
            <person name="Brown A."/>
            <person name="Chapman S.B."/>
            <person name="Chen Z."/>
            <person name="Dunbar C."/>
            <person name="Freedman E."/>
            <person name="Gearin G."/>
            <person name="Goldberg J."/>
            <person name="Griggs A."/>
            <person name="Gujja S."/>
            <person name="Heiman D."/>
            <person name="Howarth C."/>
            <person name="Larson L."/>
            <person name="Lui A."/>
            <person name="MacDonald P.J.P."/>
            <person name="Montmayeur A."/>
            <person name="Murphy C."/>
            <person name="Neiman D."/>
            <person name="Pearson M."/>
            <person name="Priest M."/>
            <person name="Roberts A."/>
            <person name="Saif S."/>
            <person name="Shea T."/>
            <person name="Shenoy N."/>
            <person name="Sisk P."/>
            <person name="Stolte C."/>
            <person name="Sykes S."/>
            <person name="Wortman J."/>
            <person name="Nusbaum C."/>
            <person name="Birren B."/>
        </authorList>
    </citation>
    <scope>NUCLEOTIDE SEQUENCE</scope>
    <source>
        <strain evidence="1">26406</strain>
    </source>
</reference>
<dbReference type="Proteomes" id="UP000030703">
    <property type="component" value="Unassembled WGS sequence"/>
</dbReference>
<organism evidence="1">
    <name type="scientific">Fusarium oxysporum f. sp. melonis 26406</name>
    <dbReference type="NCBI Taxonomy" id="1089452"/>
    <lineage>
        <taxon>Eukaryota</taxon>
        <taxon>Fungi</taxon>
        <taxon>Dikarya</taxon>
        <taxon>Ascomycota</taxon>
        <taxon>Pezizomycotina</taxon>
        <taxon>Sordariomycetes</taxon>
        <taxon>Hypocreomycetidae</taxon>
        <taxon>Hypocreales</taxon>
        <taxon>Nectriaceae</taxon>
        <taxon>Fusarium</taxon>
        <taxon>Fusarium oxysporum species complex</taxon>
    </lineage>
</organism>
<proteinExistence type="predicted"/>
<gene>
    <name evidence="1" type="ORF">FOMG_19858</name>
</gene>
<dbReference type="EMBL" id="KI980987">
    <property type="protein sequence ID" value="EXK23361.1"/>
    <property type="molecule type" value="Genomic_DNA"/>
</dbReference>
<name>W9ZQE1_FUSOX</name>
<sequence length="62" mass="6742">MVKILAKIIAASPEEAPSKVTDQWTLALKQELLEQDPKSILELASVGFLDDGELDLKTAFGD</sequence>
<reference evidence="1" key="2">
    <citation type="submission" date="2014-02" db="EMBL/GenBank/DDBJ databases">
        <title>Annotation of the Genome Sequence of Fusarium oxysporum f. sp. melonis 26406.</title>
        <authorList>
            <consortium name="The Broad Institute Genomics Platform"/>
            <person name="Ma L.-J."/>
            <person name="Corby-Kistler H."/>
            <person name="Broz K."/>
            <person name="Gale L.R."/>
            <person name="Jonkers W."/>
            <person name="O'Donnell K."/>
            <person name="Ploetz R."/>
            <person name="Steinberg C."/>
            <person name="Schwartz D.C."/>
            <person name="VanEtten H."/>
            <person name="Zhou S."/>
            <person name="Young S.K."/>
            <person name="Zeng Q."/>
            <person name="Gargeya S."/>
            <person name="Fitzgerald M."/>
            <person name="Abouelleil A."/>
            <person name="Alvarado L."/>
            <person name="Chapman S.B."/>
            <person name="Gainer-Dewar J."/>
            <person name="Goldberg J."/>
            <person name="Griggs A."/>
            <person name="Gujja S."/>
            <person name="Hansen M."/>
            <person name="Howarth C."/>
            <person name="Imamovic A."/>
            <person name="Ireland A."/>
            <person name="Larimer J."/>
            <person name="McCowan C."/>
            <person name="Murphy C."/>
            <person name="Pearson M."/>
            <person name="Poon T.W."/>
            <person name="Priest M."/>
            <person name="Roberts A."/>
            <person name="Saif S."/>
            <person name="Shea T."/>
            <person name="Sykes S."/>
            <person name="Wortman J."/>
            <person name="Nusbaum C."/>
            <person name="Birren B."/>
        </authorList>
    </citation>
    <scope>NUCLEOTIDE SEQUENCE</scope>
    <source>
        <strain evidence="1">26406</strain>
    </source>
</reference>
<protein>
    <submittedName>
        <fullName evidence="1">Uncharacterized protein</fullName>
    </submittedName>
</protein>
<evidence type="ECO:0000313" key="1">
    <source>
        <dbReference type="EMBL" id="EXK23361.1"/>
    </source>
</evidence>